<dbReference type="EMBL" id="JBHSOD010000046">
    <property type="protein sequence ID" value="MFC5888883.1"/>
    <property type="molecule type" value="Genomic_DNA"/>
</dbReference>
<keyword evidence="4" id="KW-1185">Reference proteome</keyword>
<protein>
    <recommendedName>
        <fullName evidence="5">PBP domain-containing protein</fullName>
    </recommendedName>
</protein>
<sequence>MRLRLLPDPRRGRWRRRLPAVTLLWSVVVALGVAPIGLGALPQAQASVSSAVTKPGPKVWDPNTWTEGPEGSVTVAQTKDLSNQVLQVSWSGFTPTLNTMGESVPVVTKGDKQVLYAVRVYQCRGLDPKITDCYGSTLYNADPAKGFNQVAPPQGTTTPDFPSNMAIAPTGADGSGATSIEVWTATQSPSLGCDATHPCSLVIEPNYGGDTQDPNKARNGAVDCTDHLSDIDGFFNTASDGGLEAYAASWEGNQYAGFQIGEQCAWEKRTVMPLYFAPTAADCENQAAVFKAAGLEMANRAVQQWRAGLCLADSPLSFQYSSSGGEPQARQAFLGGAGLDVALTARPDTATPARPYVYAPLATSGVSVVFVVDDTRTGRQLRDMKLTPRLVAKLLTQSYAPPGLPVASVSGNPSCIFQDPEFKQLNQFPEASGVQWPSSCAPAEFEPTIVGGTTDLVHQLTSWIAADPDATRFLDGEEDPWGMRVNTFYQRGAFSGYPVDAVQPQDFSGPTGASEAARKMRQYEWNPVLGGLTQVFRTIQENRSTCQLWMPDGTGNHPKCDPMARGDRKLFAVMDSAQAKAFSLPEAALKNPAGGFVSPTTNGFQAAVGDMPTDAATGTQQLPYGVADTAFSRDAQAYPLTTVQYAMVPTGGVSGEKAAAIARLLTTVAGSGQVYGVEPGRLAPGFLSLTGAQRQQALDAAKHVELQDGRWPGNQVPPPVPPTGGDGGTTGGTGGATTGGTGGTTDGTGSGAGTGAAGTGGAAPVADGTTAGGSDGGSSSGGTGGTAGTGGLGAESATGGATGGTAGTGGTGGVPASGTPAPAAPKPATSPSAPAGPLAAAPVAAGSPAADRAGTARLLLPVAVIAGLVLLIGGPAALLLGGTPAGERAMAATGRAWARVRRRP</sequence>
<dbReference type="Gene3D" id="3.40.190.10">
    <property type="entry name" value="Periplasmic binding protein-like II"/>
    <property type="match status" value="1"/>
</dbReference>
<feature type="compositionally biased region" description="Gly residues" evidence="1">
    <location>
        <begin position="770"/>
        <end position="793"/>
    </location>
</feature>
<accession>A0ABW1F527</accession>
<evidence type="ECO:0000313" key="3">
    <source>
        <dbReference type="EMBL" id="MFC5888883.1"/>
    </source>
</evidence>
<feature type="compositionally biased region" description="Gly residues" evidence="1">
    <location>
        <begin position="724"/>
        <end position="761"/>
    </location>
</feature>
<gene>
    <name evidence="3" type="ORF">ACFP0N_28340</name>
</gene>
<evidence type="ECO:0000256" key="2">
    <source>
        <dbReference type="SAM" id="Phobius"/>
    </source>
</evidence>
<proteinExistence type="predicted"/>
<feature type="region of interest" description="Disordered" evidence="1">
    <location>
        <begin position="707"/>
        <end position="841"/>
    </location>
</feature>
<dbReference type="SUPFAM" id="SSF53850">
    <property type="entry name" value="Periplasmic binding protein-like II"/>
    <property type="match status" value="1"/>
</dbReference>
<feature type="compositionally biased region" description="Low complexity" evidence="1">
    <location>
        <begin position="816"/>
        <end position="841"/>
    </location>
</feature>
<feature type="transmembrane region" description="Helical" evidence="2">
    <location>
        <begin position="858"/>
        <end position="880"/>
    </location>
</feature>
<evidence type="ECO:0008006" key="5">
    <source>
        <dbReference type="Google" id="ProtNLM"/>
    </source>
</evidence>
<keyword evidence="2" id="KW-0472">Membrane</keyword>
<comment type="caution">
    <text evidence="3">The sequence shown here is derived from an EMBL/GenBank/DDBJ whole genome shotgun (WGS) entry which is preliminary data.</text>
</comment>
<evidence type="ECO:0000313" key="4">
    <source>
        <dbReference type="Proteomes" id="UP001596067"/>
    </source>
</evidence>
<dbReference type="Proteomes" id="UP001596067">
    <property type="component" value="Unassembled WGS sequence"/>
</dbReference>
<keyword evidence="2" id="KW-0812">Transmembrane</keyword>
<dbReference type="RefSeq" id="WP_380236526.1">
    <property type="nucleotide sequence ID" value="NZ_JBHSOD010000046.1"/>
</dbReference>
<organism evidence="3 4">
    <name type="scientific">Kitasatospora aburaviensis</name>
    <dbReference type="NCBI Taxonomy" id="67265"/>
    <lineage>
        <taxon>Bacteria</taxon>
        <taxon>Bacillati</taxon>
        <taxon>Actinomycetota</taxon>
        <taxon>Actinomycetes</taxon>
        <taxon>Kitasatosporales</taxon>
        <taxon>Streptomycetaceae</taxon>
        <taxon>Kitasatospora</taxon>
    </lineage>
</organism>
<name>A0ABW1F527_9ACTN</name>
<keyword evidence="2" id="KW-1133">Transmembrane helix</keyword>
<evidence type="ECO:0000256" key="1">
    <source>
        <dbReference type="SAM" id="MobiDB-lite"/>
    </source>
</evidence>
<feature type="compositionally biased region" description="Gly residues" evidence="1">
    <location>
        <begin position="800"/>
        <end position="815"/>
    </location>
</feature>
<reference evidence="4" key="1">
    <citation type="journal article" date="2019" name="Int. J. Syst. Evol. Microbiol.">
        <title>The Global Catalogue of Microorganisms (GCM) 10K type strain sequencing project: providing services to taxonomists for standard genome sequencing and annotation.</title>
        <authorList>
            <consortium name="The Broad Institute Genomics Platform"/>
            <consortium name="The Broad Institute Genome Sequencing Center for Infectious Disease"/>
            <person name="Wu L."/>
            <person name="Ma J."/>
        </authorList>
    </citation>
    <scope>NUCLEOTIDE SEQUENCE [LARGE SCALE GENOMIC DNA]</scope>
    <source>
        <strain evidence="4">CGMCC 4.1469</strain>
    </source>
</reference>